<keyword evidence="8 13" id="KW-1133">Transmembrane helix</keyword>
<feature type="transmembrane region" description="Helical" evidence="13">
    <location>
        <begin position="918"/>
        <end position="934"/>
    </location>
</feature>
<dbReference type="Proteomes" id="UP001163046">
    <property type="component" value="Unassembled WGS sequence"/>
</dbReference>
<evidence type="ECO:0000256" key="7">
    <source>
        <dbReference type="ARBA" id="ARBA00022824"/>
    </source>
</evidence>
<dbReference type="AlphaFoldDB" id="A0A9W9YTD3"/>
<keyword evidence="6 13" id="KW-0812">Transmembrane</keyword>
<feature type="transmembrane region" description="Helical" evidence="13">
    <location>
        <begin position="7"/>
        <end position="30"/>
    </location>
</feature>
<evidence type="ECO:0000256" key="9">
    <source>
        <dbReference type="ARBA" id="ARBA00023136"/>
    </source>
</evidence>
<feature type="transmembrane region" description="Helical" evidence="13">
    <location>
        <begin position="726"/>
        <end position="751"/>
    </location>
</feature>
<dbReference type="InterPro" id="IPR017850">
    <property type="entry name" value="Alkaline_phosphatase_core_sf"/>
</dbReference>
<dbReference type="Pfam" id="PF01663">
    <property type="entry name" value="Phosphodiest"/>
    <property type="match status" value="1"/>
</dbReference>
<feature type="transmembrane region" description="Helical" evidence="13">
    <location>
        <begin position="877"/>
        <end position="898"/>
    </location>
</feature>
<dbReference type="CDD" id="cd16023">
    <property type="entry name" value="GPI_EPT_3"/>
    <property type="match status" value="1"/>
</dbReference>
<dbReference type="SUPFAM" id="SSF53649">
    <property type="entry name" value="Alkaline phosphatase-like"/>
    <property type="match status" value="1"/>
</dbReference>
<feature type="transmembrane region" description="Helical" evidence="13">
    <location>
        <begin position="966"/>
        <end position="992"/>
    </location>
</feature>
<comment type="subcellular location">
    <subcellularLocation>
        <location evidence="1">Endoplasmic reticulum membrane</location>
        <topology evidence="1">Multi-pass membrane protein</topology>
    </subcellularLocation>
</comment>
<keyword evidence="9 13" id="KW-0472">Membrane</keyword>
<evidence type="ECO:0000256" key="2">
    <source>
        <dbReference type="ARBA" id="ARBA00004687"/>
    </source>
</evidence>
<keyword evidence="10" id="KW-0325">Glycoprotein</keyword>
<name>A0A9W9YTD3_9CNID</name>
<proteinExistence type="inferred from homology"/>
<comment type="pathway">
    <text evidence="2">Glycolipid biosynthesis; glycosylphosphatidylinositol-anchor biosynthesis.</text>
</comment>
<reference evidence="14" key="1">
    <citation type="submission" date="2023-01" db="EMBL/GenBank/DDBJ databases">
        <title>Genome assembly of the deep-sea coral Lophelia pertusa.</title>
        <authorList>
            <person name="Herrera S."/>
            <person name="Cordes E."/>
        </authorList>
    </citation>
    <scope>NUCLEOTIDE SEQUENCE</scope>
    <source>
        <strain evidence="14">USNM1676648</strain>
        <tissue evidence="14">Polyp</tissue>
    </source>
</reference>
<evidence type="ECO:0000256" key="3">
    <source>
        <dbReference type="ARBA" id="ARBA00008695"/>
    </source>
</evidence>
<gene>
    <name evidence="14" type="ORF">OS493_002678</name>
</gene>
<keyword evidence="15" id="KW-1185">Reference proteome</keyword>
<protein>
    <recommendedName>
        <fullName evidence="12">GPI ethanolamine phosphate transferase 3, catalytic subunit</fullName>
    </recommendedName>
    <alternativeName>
        <fullName evidence="11">Phosphatidylinositol-glycan biosynthesis class O protein</fullName>
    </alternativeName>
</protein>
<feature type="transmembrane region" description="Helical" evidence="13">
    <location>
        <begin position="507"/>
        <end position="525"/>
    </location>
</feature>
<evidence type="ECO:0000256" key="4">
    <source>
        <dbReference type="ARBA" id="ARBA00022502"/>
    </source>
</evidence>
<feature type="transmembrane region" description="Helical" evidence="13">
    <location>
        <begin position="479"/>
        <end position="500"/>
    </location>
</feature>
<evidence type="ECO:0000256" key="11">
    <source>
        <dbReference type="ARBA" id="ARBA00079084"/>
    </source>
</evidence>
<evidence type="ECO:0000256" key="5">
    <source>
        <dbReference type="ARBA" id="ARBA00022679"/>
    </source>
</evidence>
<accession>A0A9W9YTD3</accession>
<feature type="transmembrane region" description="Helical" evidence="13">
    <location>
        <begin position="531"/>
        <end position="551"/>
    </location>
</feature>
<feature type="transmembrane region" description="Helical" evidence="13">
    <location>
        <begin position="851"/>
        <end position="871"/>
    </location>
</feature>
<dbReference type="PANTHER" id="PTHR23071:SF1">
    <property type="entry name" value="GPI ETHANOLAMINE PHOSPHATE TRANSFERASE 3"/>
    <property type="match status" value="1"/>
</dbReference>
<dbReference type="GO" id="GO:0051377">
    <property type="term" value="F:mannose-ethanolamine phosphotransferase activity"/>
    <property type="evidence" value="ECO:0007669"/>
    <property type="project" value="InterPro"/>
</dbReference>
<dbReference type="OrthoDB" id="272139at2759"/>
<dbReference type="EMBL" id="MU827302">
    <property type="protein sequence ID" value="KAJ7365941.1"/>
    <property type="molecule type" value="Genomic_DNA"/>
</dbReference>
<comment type="similarity">
    <text evidence="3">Belongs to the PIGG/PIGN/PIGO family. PIGO subfamily.</text>
</comment>
<feature type="transmembrane region" description="Helical" evidence="13">
    <location>
        <begin position="639"/>
        <end position="657"/>
    </location>
</feature>
<evidence type="ECO:0000256" key="12">
    <source>
        <dbReference type="ARBA" id="ARBA00093602"/>
    </source>
</evidence>
<dbReference type="GO" id="GO:0006506">
    <property type="term" value="P:GPI anchor biosynthetic process"/>
    <property type="evidence" value="ECO:0007669"/>
    <property type="project" value="UniProtKB-KW"/>
</dbReference>
<evidence type="ECO:0000256" key="8">
    <source>
        <dbReference type="ARBA" id="ARBA00022989"/>
    </source>
</evidence>
<evidence type="ECO:0000256" key="6">
    <source>
        <dbReference type="ARBA" id="ARBA00022692"/>
    </source>
</evidence>
<dbReference type="FunFam" id="3.40.720.10:FF:000041">
    <property type="entry name" value="GPI ethanolamine phosphate transferase 3"/>
    <property type="match status" value="1"/>
</dbReference>
<feature type="transmembrane region" description="Helical" evidence="13">
    <location>
        <begin position="596"/>
        <end position="618"/>
    </location>
</feature>
<evidence type="ECO:0000256" key="10">
    <source>
        <dbReference type="ARBA" id="ARBA00023180"/>
    </source>
</evidence>
<keyword evidence="5" id="KW-0808">Transferase</keyword>
<feature type="transmembrane region" description="Helical" evidence="13">
    <location>
        <begin position="1069"/>
        <end position="1088"/>
    </location>
</feature>
<dbReference type="InterPro" id="IPR037675">
    <property type="entry name" value="PIG-O_N"/>
</dbReference>
<dbReference type="GO" id="GO:0005789">
    <property type="term" value="C:endoplasmic reticulum membrane"/>
    <property type="evidence" value="ECO:0007669"/>
    <property type="project" value="UniProtKB-SubCell"/>
</dbReference>
<feature type="transmembrane region" description="Helical" evidence="13">
    <location>
        <begin position="571"/>
        <end position="590"/>
    </location>
</feature>
<evidence type="ECO:0000256" key="13">
    <source>
        <dbReference type="SAM" id="Phobius"/>
    </source>
</evidence>
<dbReference type="InterPro" id="IPR002591">
    <property type="entry name" value="Phosphodiest/P_Trfase"/>
</dbReference>
<dbReference type="InterPro" id="IPR039524">
    <property type="entry name" value="PIGO/GPI13"/>
</dbReference>
<sequence length="1110" mass="124351">MGYGFRLLVLFCLISFIYVVGVFLFTRGFLLKRLVISEYSHCTESPDISSDQQQSENTEGCWLKKTHGKAVILIIDALRYDFALYNTSLEEQDALPYQNKLKVIHEVLQNSPQHGALYRFVADPPTTTMQRLKALTTGSLPTFVDAGRNFASSNITEDNIISQLKSLQKNITFMGDDTWGSLFPDAFHKSFPFPSFNVMDLHTVDNGVMAHLVPELNANDWDVLIGHFLGVDHCGHKFGPNHPEMASKLTQMDAVLRSVIETLDEDTVLFVMGDHGMTRTGDHGGDSDDEVDAALFVYSKNPLTTCNMEKEKTTTVSQIDLVPTLSLLLGIPIPYGNLGTIIPDLFCHGSTMDLQAHQSDDKSHVILQQVLGLIQRNAAFEVNTKQVHRYLTKYASISGEISKSRLEDLERILHNATALVSETKDLVNKFGGHKGMLQKATEEELLHLHGILSAVEGFYIDYLSQVKTLCQSMWAKFDLNSIFAGISVLFLGVAVVVLTLLDCGVKYSLLSLIPVLGFILASVVTSFNFSFIILIPLFLLCIVVLFLQKVLIEKTKVAVNSLFNKLSMDNIFAVVLCFLQCIALFANSFVVNEDKLIAFFTQALIAVKCVQGLWKCGLTDIRKPILRQGTKRFAKKEHKRVSITGFLLRLLIAWIAFDIVTRTAIVLKACREEQWSCVPSNFLKPLSALTDKNYTASNRFILTVLCAGVIPLSIRQWLRYQGNLNGISFVVLCAKFTLPLAFIFICAHWALQIVPPEMNNVFPEVQLLQQIILPQIVYCLCAATVACLMYSPLCLFTVFKGRKNTFSEKMKSLQDPDDTSKVIHALVQEVKENWEDLDGNKPPLEDDTSTPMVYGLATVYSSALLVLFLAVTLPLMMLLGNGMSLSVFLMCVQIFLLLEIHGLSHDVEPGRIFNSDPSWSIVILWYFMSSYYFYCTGHQATIPSIRFEAAFVGFPGDMENLVLPGLLILLNTFSGPVLFAFALPLLLFWPLIPNRVLRTGNKSGRQSSKGEFDWIESPELLRTRIFRLTLMYQALHGIKLLATCCSAALHRRHLMVWKIFAPRFVFEGVSFLLTTVVLFASFLAVLRVDQSLQSWFKKLGMSDGRKTKGS</sequence>
<keyword evidence="7" id="KW-0256">Endoplasmic reticulum</keyword>
<dbReference type="PANTHER" id="PTHR23071">
    <property type="entry name" value="PHOSPHATIDYLINOSITOL GLYCAN"/>
    <property type="match status" value="1"/>
</dbReference>
<keyword evidence="4" id="KW-0337">GPI-anchor biosynthesis</keyword>
<organism evidence="14 15">
    <name type="scientific">Desmophyllum pertusum</name>
    <dbReference type="NCBI Taxonomy" id="174260"/>
    <lineage>
        <taxon>Eukaryota</taxon>
        <taxon>Metazoa</taxon>
        <taxon>Cnidaria</taxon>
        <taxon>Anthozoa</taxon>
        <taxon>Hexacorallia</taxon>
        <taxon>Scleractinia</taxon>
        <taxon>Caryophylliina</taxon>
        <taxon>Caryophylliidae</taxon>
        <taxon>Desmophyllum</taxon>
    </lineage>
</organism>
<evidence type="ECO:0000313" key="15">
    <source>
        <dbReference type="Proteomes" id="UP001163046"/>
    </source>
</evidence>
<evidence type="ECO:0000313" key="14">
    <source>
        <dbReference type="EMBL" id="KAJ7365941.1"/>
    </source>
</evidence>
<dbReference type="Gene3D" id="3.40.720.10">
    <property type="entry name" value="Alkaline Phosphatase, subunit A"/>
    <property type="match status" value="1"/>
</dbReference>
<feature type="transmembrane region" description="Helical" evidence="13">
    <location>
        <begin position="771"/>
        <end position="799"/>
    </location>
</feature>
<comment type="caution">
    <text evidence="14">The sequence shown here is derived from an EMBL/GenBank/DDBJ whole genome shotgun (WGS) entry which is preliminary data.</text>
</comment>
<feature type="transmembrane region" description="Helical" evidence="13">
    <location>
        <begin position="696"/>
        <end position="714"/>
    </location>
</feature>
<evidence type="ECO:0000256" key="1">
    <source>
        <dbReference type="ARBA" id="ARBA00004477"/>
    </source>
</evidence>